<evidence type="ECO:0000256" key="1">
    <source>
        <dbReference type="SAM" id="Phobius"/>
    </source>
</evidence>
<proteinExistence type="predicted"/>
<name>A0A1I6DWH1_9FIRM</name>
<protein>
    <submittedName>
        <fullName evidence="2">Uncharacterized protein</fullName>
    </submittedName>
</protein>
<keyword evidence="1" id="KW-0472">Membrane</keyword>
<dbReference type="Proteomes" id="UP000199584">
    <property type="component" value="Unassembled WGS sequence"/>
</dbReference>
<gene>
    <name evidence="2" type="ORF">SAMN05660706_11959</name>
</gene>
<evidence type="ECO:0000313" key="2">
    <source>
        <dbReference type="EMBL" id="SFR09786.1"/>
    </source>
</evidence>
<keyword evidence="3" id="KW-1185">Reference proteome</keyword>
<evidence type="ECO:0000313" key="3">
    <source>
        <dbReference type="Proteomes" id="UP000199584"/>
    </source>
</evidence>
<dbReference type="STRING" id="39060.SAMN05660706_11959"/>
<reference evidence="3" key="1">
    <citation type="submission" date="2016-10" db="EMBL/GenBank/DDBJ databases">
        <authorList>
            <person name="Varghese N."/>
            <person name="Submissions S."/>
        </authorList>
    </citation>
    <scope>NUCLEOTIDE SEQUENCE [LARGE SCALE GENOMIC DNA]</scope>
    <source>
        <strain evidence="3">DSM 3669</strain>
    </source>
</reference>
<dbReference type="RefSeq" id="WP_165608299.1">
    <property type="nucleotide sequence ID" value="NZ_FOYM01000019.1"/>
</dbReference>
<dbReference type="EMBL" id="FOYM01000019">
    <property type="protein sequence ID" value="SFR09786.1"/>
    <property type="molecule type" value="Genomic_DNA"/>
</dbReference>
<feature type="transmembrane region" description="Helical" evidence="1">
    <location>
        <begin position="29"/>
        <end position="48"/>
    </location>
</feature>
<sequence length="53" mass="6051">MKILLVLSLLIIIMLETPRLVREKMWRELAAFSVILVVAYALAFLKVLGIKPL</sequence>
<organism evidence="2 3">
    <name type="scientific">Desulfoscipio geothermicus DSM 3669</name>
    <dbReference type="NCBI Taxonomy" id="1121426"/>
    <lineage>
        <taxon>Bacteria</taxon>
        <taxon>Bacillati</taxon>
        <taxon>Bacillota</taxon>
        <taxon>Clostridia</taxon>
        <taxon>Eubacteriales</taxon>
        <taxon>Desulfallaceae</taxon>
        <taxon>Desulfoscipio</taxon>
    </lineage>
</organism>
<keyword evidence="1" id="KW-0812">Transmembrane</keyword>
<dbReference type="AlphaFoldDB" id="A0A1I6DWH1"/>
<keyword evidence="1" id="KW-1133">Transmembrane helix</keyword>
<accession>A0A1I6DWH1</accession>